<keyword evidence="8" id="KW-0460">Magnesium</keyword>
<evidence type="ECO:0000256" key="7">
    <source>
        <dbReference type="ARBA" id="ARBA00022827"/>
    </source>
</evidence>
<keyword evidence="5 11" id="KW-0808">Transferase</keyword>
<evidence type="ECO:0000313" key="12">
    <source>
        <dbReference type="Proteomes" id="UP000253303"/>
    </source>
</evidence>
<dbReference type="InterPro" id="IPR024932">
    <property type="entry name" value="ApbE"/>
</dbReference>
<accession>A0A366LVI1</accession>
<reference evidence="11 12" key="1">
    <citation type="submission" date="2018-06" db="EMBL/GenBank/DDBJ databases">
        <title>Sphaerisporangium craniellae sp. nov., isolated from a marine sponge in the South China Sea.</title>
        <authorList>
            <person name="Li L."/>
        </authorList>
    </citation>
    <scope>NUCLEOTIDE SEQUENCE [LARGE SCALE GENOMIC DNA]</scope>
    <source>
        <strain evidence="11 12">LHW63015</strain>
    </source>
</reference>
<evidence type="ECO:0000256" key="2">
    <source>
        <dbReference type="ARBA" id="ARBA00011955"/>
    </source>
</evidence>
<comment type="caution">
    <text evidence="11">The sequence shown here is derived from an EMBL/GenBank/DDBJ whole genome shotgun (WGS) entry which is preliminary data.</text>
</comment>
<keyword evidence="4" id="KW-0285">Flavoprotein</keyword>
<dbReference type="Proteomes" id="UP000253303">
    <property type="component" value="Unassembled WGS sequence"/>
</dbReference>
<evidence type="ECO:0000313" key="11">
    <source>
        <dbReference type="EMBL" id="RBQ17334.1"/>
    </source>
</evidence>
<sequence>MDTMAFSGTVRVERVMGLPVSVDVRTMLPSRELSPVLDDAFGWLRWGDATFDATRQDSAIGRLAAGRLAVDDCAPEVTEVLERCAELRAATGGYFDEGAGGALDPTVYVRGWMVERISRALSVAGAVDHCVNVGTAVRVRGSARPGARWRIGIRDPRDEQVCKVLFAHDLAVATAQEPGRRSVTVVGPDLGAACGYAAALRAMPPAPARRFAERLGMAGPYDVLLVERDGRTTGTPGLAEYGAAAGTRLAV</sequence>
<keyword evidence="12" id="KW-1185">Reference proteome</keyword>
<dbReference type="SUPFAM" id="SSF143631">
    <property type="entry name" value="ApbE-like"/>
    <property type="match status" value="1"/>
</dbReference>
<proteinExistence type="predicted"/>
<dbReference type="InterPro" id="IPR003374">
    <property type="entry name" value="ApbE-like_sf"/>
</dbReference>
<comment type="catalytic activity">
    <reaction evidence="10">
        <text>L-threonyl-[protein] + FAD = FMN-L-threonyl-[protein] + AMP + H(+)</text>
        <dbReference type="Rhea" id="RHEA:36847"/>
        <dbReference type="Rhea" id="RHEA-COMP:11060"/>
        <dbReference type="Rhea" id="RHEA-COMP:11061"/>
        <dbReference type="ChEBI" id="CHEBI:15378"/>
        <dbReference type="ChEBI" id="CHEBI:30013"/>
        <dbReference type="ChEBI" id="CHEBI:57692"/>
        <dbReference type="ChEBI" id="CHEBI:74257"/>
        <dbReference type="ChEBI" id="CHEBI:456215"/>
        <dbReference type="EC" id="2.7.1.180"/>
    </reaction>
</comment>
<evidence type="ECO:0000256" key="8">
    <source>
        <dbReference type="ARBA" id="ARBA00022842"/>
    </source>
</evidence>
<evidence type="ECO:0000256" key="4">
    <source>
        <dbReference type="ARBA" id="ARBA00022630"/>
    </source>
</evidence>
<evidence type="ECO:0000256" key="3">
    <source>
        <dbReference type="ARBA" id="ARBA00016337"/>
    </source>
</evidence>
<protein>
    <recommendedName>
        <fullName evidence="3">FAD:protein FMN transferase</fullName>
        <ecNumber evidence="2">2.7.1.180</ecNumber>
    </recommendedName>
    <alternativeName>
        <fullName evidence="9">Flavin transferase</fullName>
    </alternativeName>
</protein>
<organism evidence="11 12">
    <name type="scientific">Spongiactinospora rosea</name>
    <dbReference type="NCBI Taxonomy" id="2248750"/>
    <lineage>
        <taxon>Bacteria</taxon>
        <taxon>Bacillati</taxon>
        <taxon>Actinomycetota</taxon>
        <taxon>Actinomycetes</taxon>
        <taxon>Streptosporangiales</taxon>
        <taxon>Streptosporangiaceae</taxon>
        <taxon>Spongiactinospora</taxon>
    </lineage>
</organism>
<dbReference type="PANTHER" id="PTHR30040">
    <property type="entry name" value="THIAMINE BIOSYNTHESIS LIPOPROTEIN APBE"/>
    <property type="match status" value="1"/>
</dbReference>
<evidence type="ECO:0000256" key="1">
    <source>
        <dbReference type="ARBA" id="ARBA00001946"/>
    </source>
</evidence>
<dbReference type="EMBL" id="QMEY01000012">
    <property type="protein sequence ID" value="RBQ17334.1"/>
    <property type="molecule type" value="Genomic_DNA"/>
</dbReference>
<evidence type="ECO:0000256" key="5">
    <source>
        <dbReference type="ARBA" id="ARBA00022679"/>
    </source>
</evidence>
<gene>
    <name evidence="11" type="ORF">DP939_25715</name>
</gene>
<dbReference type="EC" id="2.7.1.180" evidence="2"/>
<dbReference type="GO" id="GO:0046872">
    <property type="term" value="F:metal ion binding"/>
    <property type="evidence" value="ECO:0007669"/>
    <property type="project" value="UniProtKB-KW"/>
</dbReference>
<keyword evidence="6" id="KW-0479">Metal-binding</keyword>
<evidence type="ECO:0000256" key="10">
    <source>
        <dbReference type="ARBA" id="ARBA00048540"/>
    </source>
</evidence>
<dbReference type="PANTHER" id="PTHR30040:SF2">
    <property type="entry name" value="FAD:PROTEIN FMN TRANSFERASE"/>
    <property type="match status" value="1"/>
</dbReference>
<evidence type="ECO:0000256" key="6">
    <source>
        <dbReference type="ARBA" id="ARBA00022723"/>
    </source>
</evidence>
<name>A0A366LVI1_9ACTN</name>
<evidence type="ECO:0000256" key="9">
    <source>
        <dbReference type="ARBA" id="ARBA00031306"/>
    </source>
</evidence>
<dbReference type="GO" id="GO:0016740">
    <property type="term" value="F:transferase activity"/>
    <property type="evidence" value="ECO:0007669"/>
    <property type="project" value="UniProtKB-KW"/>
</dbReference>
<comment type="cofactor">
    <cofactor evidence="1">
        <name>Mg(2+)</name>
        <dbReference type="ChEBI" id="CHEBI:18420"/>
    </cofactor>
</comment>
<dbReference type="AlphaFoldDB" id="A0A366LVI1"/>
<dbReference type="Gene3D" id="3.10.520.10">
    <property type="entry name" value="ApbE-like domains"/>
    <property type="match status" value="2"/>
</dbReference>
<keyword evidence="7" id="KW-0274">FAD</keyword>
<dbReference type="Pfam" id="PF02424">
    <property type="entry name" value="ApbE"/>
    <property type="match status" value="1"/>
</dbReference>